<keyword evidence="2 4" id="KW-0808">Transferase</keyword>
<evidence type="ECO:0000259" key="5">
    <source>
        <dbReference type="Pfam" id="PF00370"/>
    </source>
</evidence>
<dbReference type="Pfam" id="PF02782">
    <property type="entry name" value="FGGY_C"/>
    <property type="match status" value="1"/>
</dbReference>
<dbReference type="InterPro" id="IPR000577">
    <property type="entry name" value="Carb_kinase_FGGY"/>
</dbReference>
<reference evidence="7 9" key="1">
    <citation type="submission" date="2018-09" db="EMBL/GenBank/DDBJ databases">
        <title>Cohnella cavernae sp. nov., isolated from a karst cave.</title>
        <authorList>
            <person name="Zhu H."/>
        </authorList>
    </citation>
    <scope>NUCLEOTIDE SEQUENCE [LARGE SCALE GENOMIC DNA]</scope>
    <source>
        <strain evidence="7 9">K2E09-144</strain>
    </source>
</reference>
<dbReference type="InterPro" id="IPR043129">
    <property type="entry name" value="ATPase_NBD"/>
</dbReference>
<sequence length="522" mass="57575">MADGKGGVLVDAEGVYFLGVDIGTYESKAVLTNLEGRIVHHEVISHQMIVPKPGLAEHDADGVWWHDFCLLVERILQATRISSDQIKAIGCSAIAPAVLPVDREGKPLRPAILYGIDTRAVEEIRELEHRFGHANVFQRCGNDLSTQAVGPKILWIKKHEPEVYAQTARFLTATSYLVYRLTGKFKVDHYTAGAGFTPFYDCQQHAWYPEFCKDIVEIDQLPEIGWTTDIAGVITDEAAQLTGLSRGTPVIIGTSDAAAEAVSVGVVKPGQMMLMYGSTAFFIEVTNEPIQDSRLWSAPYLFPDTYALLGGMSTTGAITRWMRDQFAVDLVKAEQYSGKHAFESLMGEAVHIPPGSEGMVTLPYFSGERTPIQDPMASGVVFGLTLAHTRGHLFRSILEGVGYGINHHLEVMKEIGAMPSELVAVGGGTKNELWLQIVSDIAAEVQKVPKVTIGASYGDAFLAAVGSGHLQPGILSEWVQYDHEVTPNRLEHQKYMPYYSVFKDLYQSTKSLMHRMYELRKN</sequence>
<name>A0A398CMP3_9BACL</name>
<evidence type="ECO:0000256" key="2">
    <source>
        <dbReference type="ARBA" id="ARBA00022679"/>
    </source>
</evidence>
<proteinExistence type="inferred from homology"/>
<dbReference type="GO" id="GO:0016301">
    <property type="term" value="F:kinase activity"/>
    <property type="evidence" value="ECO:0007669"/>
    <property type="project" value="UniProtKB-KW"/>
</dbReference>
<comment type="similarity">
    <text evidence="1 4">Belongs to the FGGY kinase family.</text>
</comment>
<dbReference type="Gene3D" id="3.30.420.40">
    <property type="match status" value="2"/>
</dbReference>
<evidence type="ECO:0000259" key="6">
    <source>
        <dbReference type="Pfam" id="PF02782"/>
    </source>
</evidence>
<dbReference type="PANTHER" id="PTHR43095:SF5">
    <property type="entry name" value="XYLULOSE KINASE"/>
    <property type="match status" value="1"/>
</dbReference>
<dbReference type="GO" id="GO:0016773">
    <property type="term" value="F:phosphotransferase activity, alcohol group as acceptor"/>
    <property type="evidence" value="ECO:0007669"/>
    <property type="project" value="InterPro"/>
</dbReference>
<dbReference type="GO" id="GO:0005975">
    <property type="term" value="P:carbohydrate metabolic process"/>
    <property type="evidence" value="ECO:0007669"/>
    <property type="project" value="InterPro"/>
</dbReference>
<dbReference type="Pfam" id="PF00370">
    <property type="entry name" value="FGGY_N"/>
    <property type="match status" value="1"/>
</dbReference>
<dbReference type="PANTHER" id="PTHR43095">
    <property type="entry name" value="SUGAR KINASE"/>
    <property type="match status" value="1"/>
</dbReference>
<dbReference type="PIRSF" id="PIRSF000538">
    <property type="entry name" value="GlpK"/>
    <property type="match status" value="1"/>
</dbReference>
<evidence type="ECO:0000256" key="3">
    <source>
        <dbReference type="ARBA" id="ARBA00022777"/>
    </source>
</evidence>
<dbReference type="InterPro" id="IPR018484">
    <property type="entry name" value="FGGY_N"/>
</dbReference>
<dbReference type="Proteomes" id="UP000266340">
    <property type="component" value="Unassembled WGS sequence"/>
</dbReference>
<dbReference type="InterPro" id="IPR018483">
    <property type="entry name" value="Carb_kinase_FGGY_CS"/>
</dbReference>
<dbReference type="SUPFAM" id="SSF53067">
    <property type="entry name" value="Actin-like ATPase domain"/>
    <property type="match status" value="2"/>
</dbReference>
<keyword evidence="9" id="KW-1185">Reference proteome</keyword>
<feature type="domain" description="Carbohydrate kinase FGGY N-terminal" evidence="5">
    <location>
        <begin position="16"/>
        <end position="261"/>
    </location>
</feature>
<dbReference type="EMBL" id="QXJM01000046">
    <property type="protein sequence ID" value="RIE00861.1"/>
    <property type="molecule type" value="Genomic_DNA"/>
</dbReference>
<dbReference type="PROSITE" id="PS00445">
    <property type="entry name" value="FGGY_KINASES_2"/>
    <property type="match status" value="1"/>
</dbReference>
<comment type="caution">
    <text evidence="7">The sequence shown here is derived from an EMBL/GenBank/DDBJ whole genome shotgun (WGS) entry which is preliminary data.</text>
</comment>
<organism evidence="7 9">
    <name type="scientific">Cohnella faecalis</name>
    <dbReference type="NCBI Taxonomy" id="2315694"/>
    <lineage>
        <taxon>Bacteria</taxon>
        <taxon>Bacillati</taxon>
        <taxon>Bacillota</taxon>
        <taxon>Bacilli</taxon>
        <taxon>Bacillales</taxon>
        <taxon>Paenibacillaceae</taxon>
        <taxon>Cohnella</taxon>
    </lineage>
</organism>
<evidence type="ECO:0000256" key="4">
    <source>
        <dbReference type="RuleBase" id="RU003733"/>
    </source>
</evidence>
<evidence type="ECO:0008006" key="10">
    <source>
        <dbReference type="Google" id="ProtNLM"/>
    </source>
</evidence>
<gene>
    <name evidence="8" type="ORF">D3H35_21285</name>
    <name evidence="7" type="ORF">D3H35_26030</name>
</gene>
<evidence type="ECO:0000313" key="9">
    <source>
        <dbReference type="Proteomes" id="UP000266340"/>
    </source>
</evidence>
<dbReference type="AlphaFoldDB" id="A0A398CMP3"/>
<protein>
    <recommendedName>
        <fullName evidence="10">Carbohydrate kinase</fullName>
    </recommendedName>
</protein>
<feature type="domain" description="Carbohydrate kinase FGGY C-terminal" evidence="6">
    <location>
        <begin position="273"/>
        <end position="466"/>
    </location>
</feature>
<evidence type="ECO:0000313" key="7">
    <source>
        <dbReference type="EMBL" id="RIE00861.1"/>
    </source>
</evidence>
<dbReference type="RefSeq" id="WP_119151138.1">
    <property type="nucleotide sequence ID" value="NZ_JBHSOV010000042.1"/>
</dbReference>
<dbReference type="EMBL" id="QXJM01000039">
    <property type="protein sequence ID" value="RIE03111.1"/>
    <property type="molecule type" value="Genomic_DNA"/>
</dbReference>
<dbReference type="InterPro" id="IPR050406">
    <property type="entry name" value="FGGY_Carb_Kinase"/>
</dbReference>
<dbReference type="InterPro" id="IPR018485">
    <property type="entry name" value="FGGY_C"/>
</dbReference>
<evidence type="ECO:0000256" key="1">
    <source>
        <dbReference type="ARBA" id="ARBA00009156"/>
    </source>
</evidence>
<keyword evidence="3 4" id="KW-0418">Kinase</keyword>
<accession>A0A398CMP3</accession>
<evidence type="ECO:0000313" key="8">
    <source>
        <dbReference type="EMBL" id="RIE03111.1"/>
    </source>
</evidence>
<dbReference type="CDD" id="cd07804">
    <property type="entry name" value="ASKHA_NBD_FGGY_RrXK-like"/>
    <property type="match status" value="1"/>
</dbReference>